<evidence type="ECO:0000313" key="2">
    <source>
        <dbReference type="Proteomes" id="UP001152798"/>
    </source>
</evidence>
<name>A0A9P0HKK9_NEZVI</name>
<evidence type="ECO:0000313" key="1">
    <source>
        <dbReference type="EMBL" id="CAH1403444.1"/>
    </source>
</evidence>
<dbReference type="EMBL" id="OV725081">
    <property type="protein sequence ID" value="CAH1403444.1"/>
    <property type="molecule type" value="Genomic_DNA"/>
</dbReference>
<protein>
    <submittedName>
        <fullName evidence="1">Uncharacterized protein</fullName>
    </submittedName>
</protein>
<organism evidence="1 2">
    <name type="scientific">Nezara viridula</name>
    <name type="common">Southern green stink bug</name>
    <name type="synonym">Cimex viridulus</name>
    <dbReference type="NCBI Taxonomy" id="85310"/>
    <lineage>
        <taxon>Eukaryota</taxon>
        <taxon>Metazoa</taxon>
        <taxon>Ecdysozoa</taxon>
        <taxon>Arthropoda</taxon>
        <taxon>Hexapoda</taxon>
        <taxon>Insecta</taxon>
        <taxon>Pterygota</taxon>
        <taxon>Neoptera</taxon>
        <taxon>Paraneoptera</taxon>
        <taxon>Hemiptera</taxon>
        <taxon>Heteroptera</taxon>
        <taxon>Panheteroptera</taxon>
        <taxon>Pentatomomorpha</taxon>
        <taxon>Pentatomoidea</taxon>
        <taxon>Pentatomidae</taxon>
        <taxon>Pentatominae</taxon>
        <taxon>Nezara</taxon>
    </lineage>
</organism>
<accession>A0A9P0HKK9</accession>
<proteinExistence type="predicted"/>
<dbReference type="Proteomes" id="UP001152798">
    <property type="component" value="Chromosome 5"/>
</dbReference>
<gene>
    <name evidence="1" type="ORF">NEZAVI_LOCUS12054</name>
</gene>
<sequence length="41" mass="4769">MLQLMIIKFTAKVSLDCVTNNNYRKIEVLTFGKFVIKALYT</sequence>
<reference evidence="1" key="1">
    <citation type="submission" date="2022-01" db="EMBL/GenBank/DDBJ databases">
        <authorList>
            <person name="King R."/>
        </authorList>
    </citation>
    <scope>NUCLEOTIDE SEQUENCE</scope>
</reference>
<dbReference type="AlphaFoldDB" id="A0A9P0HKK9"/>
<keyword evidence="2" id="KW-1185">Reference proteome</keyword>